<comment type="cofactor">
    <cofactor evidence="1">
        <name>Zn(2+)</name>
        <dbReference type="ChEBI" id="CHEBI:29105"/>
    </cofactor>
</comment>
<evidence type="ECO:0000256" key="9">
    <source>
        <dbReference type="SAM" id="MobiDB-lite"/>
    </source>
</evidence>
<dbReference type="Pfam" id="PF08969">
    <property type="entry name" value="USP8_dimer"/>
    <property type="match status" value="1"/>
</dbReference>
<keyword evidence="12" id="KW-1185">Reference proteome</keyword>
<dbReference type="SMART" id="SM00232">
    <property type="entry name" value="JAB_MPN"/>
    <property type="match status" value="1"/>
</dbReference>
<dbReference type="AlphaFoldDB" id="A0AAD3E1R2"/>
<evidence type="ECO:0000313" key="12">
    <source>
        <dbReference type="Proteomes" id="UP001054857"/>
    </source>
</evidence>
<dbReference type="InterPro" id="IPR044098">
    <property type="entry name" value="STAMBP/STALP-like_MPN"/>
</dbReference>
<comment type="similarity">
    <text evidence="2">Belongs to the peptidase M67C family.</text>
</comment>
<gene>
    <name evidence="11" type="ORF">Agub_g13647</name>
</gene>
<dbReference type="InterPro" id="IPR000555">
    <property type="entry name" value="JAMM/MPN+_dom"/>
</dbReference>
<dbReference type="PANTHER" id="PTHR12947:SF13">
    <property type="entry name" value="FI19924P1"/>
    <property type="match status" value="1"/>
</dbReference>
<feature type="compositionally biased region" description="Low complexity" evidence="9">
    <location>
        <begin position="190"/>
        <end position="206"/>
    </location>
</feature>
<dbReference type="GO" id="GO:0061578">
    <property type="term" value="F:K63-linked deubiquitinase activity"/>
    <property type="evidence" value="ECO:0007669"/>
    <property type="project" value="InterPro"/>
</dbReference>
<feature type="region of interest" description="Disordered" evidence="9">
    <location>
        <begin position="373"/>
        <end position="413"/>
    </location>
</feature>
<dbReference type="SUPFAM" id="SSF140856">
    <property type="entry name" value="USP8 N-terminal domain-like"/>
    <property type="match status" value="1"/>
</dbReference>
<protein>
    <recommendedName>
        <fullName evidence="10">MPN domain-containing protein</fullName>
    </recommendedName>
</protein>
<reference evidence="11 12" key="1">
    <citation type="journal article" date="2021" name="Sci. Rep.">
        <title>Genome sequencing of the multicellular alga Astrephomene provides insights into convergent evolution of germ-soma differentiation.</title>
        <authorList>
            <person name="Yamashita S."/>
            <person name="Yamamoto K."/>
            <person name="Matsuzaki R."/>
            <person name="Suzuki S."/>
            <person name="Yamaguchi H."/>
            <person name="Hirooka S."/>
            <person name="Minakuchi Y."/>
            <person name="Miyagishima S."/>
            <person name="Kawachi M."/>
            <person name="Toyoda A."/>
            <person name="Nozaki H."/>
        </authorList>
    </citation>
    <scope>NUCLEOTIDE SEQUENCE [LARGE SCALE GENOMIC DNA]</scope>
    <source>
        <strain evidence="11 12">NIES-4017</strain>
    </source>
</reference>
<keyword evidence="6" id="KW-0378">Hydrolase</keyword>
<organism evidence="11 12">
    <name type="scientific">Astrephomene gubernaculifera</name>
    <dbReference type="NCBI Taxonomy" id="47775"/>
    <lineage>
        <taxon>Eukaryota</taxon>
        <taxon>Viridiplantae</taxon>
        <taxon>Chlorophyta</taxon>
        <taxon>core chlorophytes</taxon>
        <taxon>Chlorophyceae</taxon>
        <taxon>CS clade</taxon>
        <taxon>Chlamydomonadales</taxon>
        <taxon>Astrephomenaceae</taxon>
        <taxon>Astrephomene</taxon>
    </lineage>
</organism>
<evidence type="ECO:0000256" key="6">
    <source>
        <dbReference type="ARBA" id="ARBA00022801"/>
    </source>
</evidence>
<dbReference type="EMBL" id="BMAR01000048">
    <property type="protein sequence ID" value="GFR51287.1"/>
    <property type="molecule type" value="Genomic_DNA"/>
</dbReference>
<dbReference type="SUPFAM" id="SSF102712">
    <property type="entry name" value="JAB1/MPN domain"/>
    <property type="match status" value="1"/>
</dbReference>
<keyword evidence="8" id="KW-0482">Metalloprotease</keyword>
<feature type="region of interest" description="Disordered" evidence="9">
    <location>
        <begin position="108"/>
        <end position="127"/>
    </location>
</feature>
<dbReference type="PROSITE" id="PS50249">
    <property type="entry name" value="MPN"/>
    <property type="match status" value="1"/>
</dbReference>
<feature type="domain" description="MPN" evidence="10">
    <location>
        <begin position="419"/>
        <end position="551"/>
    </location>
</feature>
<dbReference type="InterPro" id="IPR015063">
    <property type="entry name" value="USP8_dimer"/>
</dbReference>
<dbReference type="Gene3D" id="1.20.58.80">
    <property type="entry name" value="Phosphotransferase system, lactose/cellobiose-type IIA subunit"/>
    <property type="match status" value="1"/>
</dbReference>
<dbReference type="Proteomes" id="UP001054857">
    <property type="component" value="Unassembled WGS sequence"/>
</dbReference>
<keyword evidence="3" id="KW-0645">Protease</keyword>
<dbReference type="InterPro" id="IPR037518">
    <property type="entry name" value="MPN"/>
</dbReference>
<proteinExistence type="inferred from homology"/>
<dbReference type="CDD" id="cd08066">
    <property type="entry name" value="MPN_AMSH_like"/>
    <property type="match status" value="1"/>
</dbReference>
<evidence type="ECO:0000259" key="10">
    <source>
        <dbReference type="PROSITE" id="PS50249"/>
    </source>
</evidence>
<dbReference type="GO" id="GO:0005768">
    <property type="term" value="C:endosome"/>
    <property type="evidence" value="ECO:0007669"/>
    <property type="project" value="TreeGrafter"/>
</dbReference>
<dbReference type="GO" id="GO:0140492">
    <property type="term" value="F:metal-dependent deubiquitinase activity"/>
    <property type="evidence" value="ECO:0007669"/>
    <property type="project" value="InterPro"/>
</dbReference>
<accession>A0AAD3E1R2</accession>
<keyword evidence="7" id="KW-0862">Zinc</keyword>
<keyword evidence="5" id="KW-0833">Ubl conjugation pathway</keyword>
<dbReference type="GO" id="GO:0070536">
    <property type="term" value="P:protein K63-linked deubiquitination"/>
    <property type="evidence" value="ECO:0007669"/>
    <property type="project" value="InterPro"/>
</dbReference>
<evidence type="ECO:0000256" key="1">
    <source>
        <dbReference type="ARBA" id="ARBA00001947"/>
    </source>
</evidence>
<evidence type="ECO:0000256" key="8">
    <source>
        <dbReference type="ARBA" id="ARBA00023049"/>
    </source>
</evidence>
<comment type="caution">
    <text evidence="11">The sequence shown here is derived from an EMBL/GenBank/DDBJ whole genome shotgun (WGS) entry which is preliminary data.</text>
</comment>
<evidence type="ECO:0000256" key="4">
    <source>
        <dbReference type="ARBA" id="ARBA00022723"/>
    </source>
</evidence>
<name>A0AAD3E1R2_9CHLO</name>
<feature type="compositionally biased region" description="Pro residues" evidence="9">
    <location>
        <begin position="381"/>
        <end position="404"/>
    </location>
</feature>
<dbReference type="GO" id="GO:0016020">
    <property type="term" value="C:membrane"/>
    <property type="evidence" value="ECO:0007669"/>
    <property type="project" value="TreeGrafter"/>
</dbReference>
<dbReference type="Gene3D" id="3.40.140.10">
    <property type="entry name" value="Cytidine Deaminase, domain 2"/>
    <property type="match status" value="1"/>
</dbReference>
<dbReference type="Pfam" id="PF01398">
    <property type="entry name" value="JAB"/>
    <property type="match status" value="1"/>
</dbReference>
<evidence type="ECO:0000256" key="3">
    <source>
        <dbReference type="ARBA" id="ARBA00022670"/>
    </source>
</evidence>
<feature type="region of interest" description="Disordered" evidence="9">
    <location>
        <begin position="190"/>
        <end position="220"/>
    </location>
</feature>
<dbReference type="GO" id="GO:0006508">
    <property type="term" value="P:proteolysis"/>
    <property type="evidence" value="ECO:0007669"/>
    <property type="project" value="UniProtKB-KW"/>
</dbReference>
<dbReference type="PANTHER" id="PTHR12947">
    <property type="entry name" value="AMSH-LIKE PROTEASE"/>
    <property type="match status" value="1"/>
</dbReference>
<evidence type="ECO:0000256" key="2">
    <source>
        <dbReference type="ARBA" id="ARBA00010981"/>
    </source>
</evidence>
<evidence type="ECO:0000256" key="5">
    <source>
        <dbReference type="ARBA" id="ARBA00022786"/>
    </source>
</evidence>
<dbReference type="GO" id="GO:0046872">
    <property type="term" value="F:metal ion binding"/>
    <property type="evidence" value="ECO:0007669"/>
    <property type="project" value="UniProtKB-KW"/>
</dbReference>
<keyword evidence="4" id="KW-0479">Metal-binding</keyword>
<evidence type="ECO:0000256" key="7">
    <source>
        <dbReference type="ARBA" id="ARBA00022833"/>
    </source>
</evidence>
<sequence>MPAVGRGTKPKSLLEHLSEQAPKRPVNDIVSINRYLLSARLLLNQASAYRSVGNEEQLYVVLLRFASLVLETIPKHNDFRGSNPEYVALKQGLSDRHFPELERLKASLQLKGRPEPPTAHSRNRPADAVRLSVSNLPQLDWASSGAPAVTATAAAAGAPASAVGFDGGPGVQPAPAVPQVDDLLELMQGGRAAGPSAPAAVQQPGQSSGGSRAGPMGPSDPYALAAQAAASLAGTAAATAGLDIPQPKYSHSYGSSSGRHALFAPSTSFSGRSAAAAAAPAVAGMPLAELQPPSQSAGQSLAVALPRYPSLERGSQASAPLVTSAAAELTQLRLGSYPGEQPQQLLVHPSAGPSLGPQEVSVFTIPASTVGLPDTCSIPHGQPPPPPPPPQSPPPPASAPPAPSGGPKELAKRAQLRDVHISVSLMEEFLHYARSNTSRGIESCGILAGKLLAGDSTFAITTLIIPKQQGTTDTVQALNEEEIFEAQFQRELYPMGWIHTHPTQTCFLSSVDVHTQCGYQTMLDEAMAIVMAPTDPSKRCGIFRLSTPGGLGLVQKCPHRGFHTHPPTDTGQELYELCGHVYINERTRHEVLDLR</sequence>
<evidence type="ECO:0000313" key="11">
    <source>
        <dbReference type="EMBL" id="GFR51287.1"/>
    </source>
</evidence>